<dbReference type="Pfam" id="PF00060">
    <property type="entry name" value="Lig_chan"/>
    <property type="match status" value="1"/>
</dbReference>
<keyword evidence="3" id="KW-1003">Cell membrane</keyword>
<reference evidence="16" key="1">
    <citation type="submission" date="2025-08" db="UniProtKB">
        <authorList>
            <consortium name="RefSeq"/>
        </authorList>
    </citation>
    <scope>IDENTIFICATION</scope>
</reference>
<evidence type="ECO:0000313" key="16">
    <source>
        <dbReference type="RefSeq" id="XP_035824587.1"/>
    </source>
</evidence>
<keyword evidence="11" id="KW-0407">Ion channel</keyword>
<evidence type="ECO:0000256" key="10">
    <source>
        <dbReference type="ARBA" id="ARBA00023286"/>
    </source>
</evidence>
<keyword evidence="4 12" id="KW-0812">Transmembrane</keyword>
<dbReference type="RefSeq" id="XP_035824587.1">
    <property type="nucleotide sequence ID" value="XM_035968694.1"/>
</dbReference>
<evidence type="ECO:0000259" key="14">
    <source>
        <dbReference type="Pfam" id="PF10613"/>
    </source>
</evidence>
<organism evidence="15 16">
    <name type="scientific">Aplysia californica</name>
    <name type="common">California sea hare</name>
    <dbReference type="NCBI Taxonomy" id="6500"/>
    <lineage>
        <taxon>Eukaryota</taxon>
        <taxon>Metazoa</taxon>
        <taxon>Spiralia</taxon>
        <taxon>Lophotrochozoa</taxon>
        <taxon>Mollusca</taxon>
        <taxon>Gastropoda</taxon>
        <taxon>Heterobranchia</taxon>
        <taxon>Euthyneura</taxon>
        <taxon>Tectipleura</taxon>
        <taxon>Aplysiida</taxon>
        <taxon>Aplysioidea</taxon>
        <taxon>Aplysiidae</taxon>
        <taxon>Aplysia</taxon>
    </lineage>
</organism>
<evidence type="ECO:0000256" key="12">
    <source>
        <dbReference type="SAM" id="Phobius"/>
    </source>
</evidence>
<evidence type="ECO:0000256" key="1">
    <source>
        <dbReference type="ARBA" id="ARBA00004651"/>
    </source>
</evidence>
<evidence type="ECO:0000313" key="15">
    <source>
        <dbReference type="Proteomes" id="UP000694888"/>
    </source>
</evidence>
<keyword evidence="8" id="KW-0675">Receptor</keyword>
<dbReference type="SUPFAM" id="SSF53850">
    <property type="entry name" value="Periplasmic binding protein-like II"/>
    <property type="match status" value="1"/>
</dbReference>
<keyword evidence="5 12" id="KW-1133">Transmembrane helix</keyword>
<evidence type="ECO:0000256" key="11">
    <source>
        <dbReference type="ARBA" id="ARBA00023303"/>
    </source>
</evidence>
<evidence type="ECO:0000256" key="4">
    <source>
        <dbReference type="ARBA" id="ARBA00022692"/>
    </source>
</evidence>
<protein>
    <submittedName>
        <fullName evidence="16">Glutamate receptor ionotropic, NMDA 2D-like</fullName>
    </submittedName>
</protein>
<dbReference type="Pfam" id="PF10613">
    <property type="entry name" value="Lig_chan-Glu_bd"/>
    <property type="match status" value="1"/>
</dbReference>
<dbReference type="GeneID" id="118477378"/>
<dbReference type="InterPro" id="IPR001508">
    <property type="entry name" value="Iono_Glu_rcpt_met"/>
</dbReference>
<keyword evidence="15" id="KW-1185">Reference proteome</keyword>
<sequence length="143" mass="16157">MADGNWDGIVGELREGRADMAVSSMTIDEDRSKAINFSVPYMETGITFIVAIREGAISATAFLDHRFSLFRTFWLMWAMLFGAAVTTDTPRGVSSKFMSSIWALFALVFSASYTANLAAFMITKEEYYDLAGMQDWRVRMKRE</sequence>
<evidence type="ECO:0000259" key="13">
    <source>
        <dbReference type="Pfam" id="PF00060"/>
    </source>
</evidence>
<evidence type="ECO:0000256" key="6">
    <source>
        <dbReference type="ARBA" id="ARBA00023065"/>
    </source>
</evidence>
<feature type="transmembrane region" description="Helical" evidence="12">
    <location>
        <begin position="101"/>
        <end position="122"/>
    </location>
</feature>
<evidence type="ECO:0000256" key="8">
    <source>
        <dbReference type="ARBA" id="ARBA00023170"/>
    </source>
</evidence>
<keyword evidence="2" id="KW-0813">Transport</keyword>
<evidence type="ECO:0000256" key="5">
    <source>
        <dbReference type="ARBA" id="ARBA00022989"/>
    </source>
</evidence>
<dbReference type="InterPro" id="IPR019594">
    <property type="entry name" value="Glu/Gly-bd"/>
</dbReference>
<gene>
    <name evidence="16" type="primary">LOC118477378</name>
</gene>
<name>A0ABM1VQ95_APLCA</name>
<evidence type="ECO:0000256" key="2">
    <source>
        <dbReference type="ARBA" id="ARBA00022448"/>
    </source>
</evidence>
<dbReference type="InterPro" id="IPR015683">
    <property type="entry name" value="Ionotropic_Glu_rcpt"/>
</dbReference>
<keyword evidence="6" id="KW-0406">Ion transport</keyword>
<keyword evidence="7 12" id="KW-0472">Membrane</keyword>
<evidence type="ECO:0000256" key="3">
    <source>
        <dbReference type="ARBA" id="ARBA00022475"/>
    </source>
</evidence>
<evidence type="ECO:0000256" key="7">
    <source>
        <dbReference type="ARBA" id="ARBA00023136"/>
    </source>
</evidence>
<keyword evidence="10" id="KW-1071">Ligand-gated ion channel</keyword>
<evidence type="ECO:0000256" key="9">
    <source>
        <dbReference type="ARBA" id="ARBA00023180"/>
    </source>
</evidence>
<feature type="transmembrane region" description="Helical" evidence="12">
    <location>
        <begin position="72"/>
        <end position="89"/>
    </location>
</feature>
<dbReference type="PRINTS" id="PR00177">
    <property type="entry name" value="NMDARECEPTOR"/>
</dbReference>
<keyword evidence="9" id="KW-0325">Glycoprotein</keyword>
<dbReference type="PANTHER" id="PTHR18966">
    <property type="entry name" value="IONOTROPIC GLUTAMATE RECEPTOR"/>
    <property type="match status" value="1"/>
</dbReference>
<dbReference type="Gene3D" id="3.40.190.10">
    <property type="entry name" value="Periplasmic binding protein-like II"/>
    <property type="match status" value="1"/>
</dbReference>
<dbReference type="InterPro" id="IPR001320">
    <property type="entry name" value="Iontro_rcpt_C"/>
</dbReference>
<feature type="domain" description="Ionotropic glutamate receptor L-glutamate and glycine-binding" evidence="14">
    <location>
        <begin position="4"/>
        <end position="51"/>
    </location>
</feature>
<dbReference type="Proteomes" id="UP000694888">
    <property type="component" value="Unplaced"/>
</dbReference>
<accession>A0ABM1VQ95</accession>
<comment type="subcellular location">
    <subcellularLocation>
        <location evidence="1">Cell membrane</location>
        <topology evidence="1">Multi-pass membrane protein</topology>
    </subcellularLocation>
</comment>
<feature type="domain" description="Ionotropic glutamate receptor C-terminal" evidence="13">
    <location>
        <begin position="63"/>
        <end position="136"/>
    </location>
</feature>
<proteinExistence type="predicted"/>